<dbReference type="EMBL" id="QURH01000367">
    <property type="protein sequence ID" value="RFU39368.1"/>
    <property type="molecule type" value="Genomic_DNA"/>
</dbReference>
<feature type="region of interest" description="Disordered" evidence="1">
    <location>
        <begin position="152"/>
        <end position="197"/>
    </location>
</feature>
<name>A0A372JJ92_9ACTN</name>
<reference evidence="2 3" key="1">
    <citation type="submission" date="2018-08" db="EMBL/GenBank/DDBJ databases">
        <title>Actinomadura jelena sp. nov., a novel Actinomycete isolated from soil in Chad.</title>
        <authorList>
            <person name="Shi L."/>
        </authorList>
    </citation>
    <scope>NUCLEOTIDE SEQUENCE [LARGE SCALE GENOMIC DNA]</scope>
    <source>
        <strain evidence="2 3">NEAU-G17</strain>
    </source>
</reference>
<feature type="non-terminal residue" evidence="2">
    <location>
        <position position="1"/>
    </location>
</feature>
<organism evidence="2 3">
    <name type="scientific">Actinomadura logoneensis</name>
    <dbReference type="NCBI Taxonomy" id="2293572"/>
    <lineage>
        <taxon>Bacteria</taxon>
        <taxon>Bacillati</taxon>
        <taxon>Actinomycetota</taxon>
        <taxon>Actinomycetes</taxon>
        <taxon>Streptosporangiales</taxon>
        <taxon>Thermomonosporaceae</taxon>
        <taxon>Actinomadura</taxon>
    </lineage>
</organism>
<sequence length="197" mass="20124">TQGAGPPGMTAGTSAAGRRHDAVRRAGVAVLAADLQAAPNVLPALHRWLDPDSMRTLQAVLSDPGHPLRALWPHEGRLPNVLRGDPETLASLLVTTYSLGLTWCRLAQVTPPATGFALPQAVAAELTSPALHSPPSTDELSAWDIIKAARAHLAAKREPSQSPAGTPDPPAGPVAGGSPPPVPPGSLPPVPAPPPPV</sequence>
<gene>
    <name evidence="2" type="ORF">DZF91_22760</name>
</gene>
<feature type="non-terminal residue" evidence="2">
    <location>
        <position position="197"/>
    </location>
</feature>
<evidence type="ECO:0000313" key="2">
    <source>
        <dbReference type="EMBL" id="RFU39368.1"/>
    </source>
</evidence>
<evidence type="ECO:0000313" key="3">
    <source>
        <dbReference type="Proteomes" id="UP000261811"/>
    </source>
</evidence>
<protein>
    <submittedName>
        <fullName evidence="2">Uncharacterized protein</fullName>
    </submittedName>
</protein>
<comment type="caution">
    <text evidence="2">The sequence shown here is derived from an EMBL/GenBank/DDBJ whole genome shotgun (WGS) entry which is preliminary data.</text>
</comment>
<accession>A0A372JJ92</accession>
<proteinExistence type="predicted"/>
<dbReference type="AlphaFoldDB" id="A0A372JJ92"/>
<keyword evidence="3" id="KW-1185">Reference proteome</keyword>
<feature type="compositionally biased region" description="Pro residues" evidence="1">
    <location>
        <begin position="166"/>
        <end position="197"/>
    </location>
</feature>
<evidence type="ECO:0000256" key="1">
    <source>
        <dbReference type="SAM" id="MobiDB-lite"/>
    </source>
</evidence>
<dbReference type="Proteomes" id="UP000261811">
    <property type="component" value="Unassembled WGS sequence"/>
</dbReference>